<dbReference type="PANTHER" id="PTHR11177">
    <property type="entry name" value="CHITINASE"/>
    <property type="match status" value="1"/>
</dbReference>
<dbReference type="GO" id="GO:0008843">
    <property type="term" value="F:endochitinase activity"/>
    <property type="evidence" value="ECO:0007669"/>
    <property type="project" value="UniProtKB-EC"/>
</dbReference>
<keyword evidence="6" id="KW-1185">Reference proteome</keyword>
<dbReference type="EMBL" id="CP044016">
    <property type="protein sequence ID" value="QES87673.1"/>
    <property type="molecule type" value="Genomic_DNA"/>
</dbReference>
<name>A0A5P2G3K6_9BACT</name>
<protein>
    <recommendedName>
        <fullName evidence="2">chitinase</fullName>
        <ecNumber evidence="2">3.2.1.14</ecNumber>
    </recommendedName>
</protein>
<dbReference type="GO" id="GO:0005975">
    <property type="term" value="P:carbohydrate metabolic process"/>
    <property type="evidence" value="ECO:0007669"/>
    <property type="project" value="InterPro"/>
</dbReference>
<dbReference type="GO" id="GO:0006032">
    <property type="term" value="P:chitin catabolic process"/>
    <property type="evidence" value="ECO:0007669"/>
    <property type="project" value="UniProtKB-KW"/>
</dbReference>
<accession>A0A5P2G3K6</accession>
<dbReference type="InterPro" id="IPR011583">
    <property type="entry name" value="Chitinase_II/V-like_cat"/>
</dbReference>
<feature type="domain" description="GH18" evidence="4">
    <location>
        <begin position="24"/>
        <end position="360"/>
    </location>
</feature>
<dbReference type="OrthoDB" id="9775889at2"/>
<evidence type="ECO:0000313" key="6">
    <source>
        <dbReference type="Proteomes" id="UP000292424"/>
    </source>
</evidence>
<dbReference type="EC" id="3.2.1.14" evidence="2"/>
<dbReference type="InterPro" id="IPR050314">
    <property type="entry name" value="Glycosyl_Hydrlase_18"/>
</dbReference>
<dbReference type="InterPro" id="IPR001223">
    <property type="entry name" value="Glyco_hydro18_cat"/>
</dbReference>
<evidence type="ECO:0000313" key="5">
    <source>
        <dbReference type="EMBL" id="QES87673.1"/>
    </source>
</evidence>
<evidence type="ECO:0000256" key="2">
    <source>
        <dbReference type="ARBA" id="ARBA00012729"/>
    </source>
</evidence>
<dbReference type="SUPFAM" id="SSF54556">
    <property type="entry name" value="Chitinase insertion domain"/>
    <property type="match status" value="1"/>
</dbReference>
<gene>
    <name evidence="5" type="ORF">E0W69_002995</name>
</gene>
<dbReference type="RefSeq" id="WP_131328561.1">
    <property type="nucleotide sequence ID" value="NZ_CP044016.1"/>
</dbReference>
<organism evidence="5 6">
    <name type="scientific">Rhizosphaericola mali</name>
    <dbReference type="NCBI Taxonomy" id="2545455"/>
    <lineage>
        <taxon>Bacteria</taxon>
        <taxon>Pseudomonadati</taxon>
        <taxon>Bacteroidota</taxon>
        <taxon>Chitinophagia</taxon>
        <taxon>Chitinophagales</taxon>
        <taxon>Chitinophagaceae</taxon>
        <taxon>Rhizosphaericola</taxon>
    </lineage>
</organism>
<dbReference type="Gene3D" id="3.20.20.80">
    <property type="entry name" value="Glycosidases"/>
    <property type="match status" value="1"/>
</dbReference>
<keyword evidence="3" id="KW-0119">Carbohydrate metabolism</keyword>
<dbReference type="KEGG" id="arac:E0W69_002995"/>
<keyword evidence="3" id="KW-0624">Polysaccharide degradation</keyword>
<reference evidence="5 6" key="1">
    <citation type="submission" date="2019-09" db="EMBL/GenBank/DDBJ databases">
        <title>Complete genome sequence of Arachidicoccus sp. B3-10 isolated from apple orchard soil.</title>
        <authorList>
            <person name="Kim H.S."/>
            <person name="Han K.-I."/>
            <person name="Suh M.K."/>
            <person name="Lee K.C."/>
            <person name="Eom M.K."/>
            <person name="Kim J.-S."/>
            <person name="Kang S.W."/>
            <person name="Sin Y."/>
            <person name="Lee J.-S."/>
        </authorList>
    </citation>
    <scope>NUCLEOTIDE SEQUENCE [LARGE SCALE GENOMIC DNA]</scope>
    <source>
        <strain evidence="5 6">B3-10</strain>
    </source>
</reference>
<dbReference type="AlphaFoldDB" id="A0A5P2G3K6"/>
<keyword evidence="5" id="KW-0378">Hydrolase</keyword>
<keyword evidence="3" id="KW-0146">Chitin degradation</keyword>
<dbReference type="InterPro" id="IPR017853">
    <property type="entry name" value="GH"/>
</dbReference>
<dbReference type="PROSITE" id="PS51910">
    <property type="entry name" value="GH18_2"/>
    <property type="match status" value="1"/>
</dbReference>
<evidence type="ECO:0000256" key="1">
    <source>
        <dbReference type="ARBA" id="ARBA00000822"/>
    </source>
</evidence>
<comment type="catalytic activity">
    <reaction evidence="1">
        <text>Random endo-hydrolysis of N-acetyl-beta-D-glucosaminide (1-&gt;4)-beta-linkages in chitin and chitodextrins.</text>
        <dbReference type="EC" id="3.2.1.14"/>
    </reaction>
</comment>
<sequence length="360" mass="40743">MKLKHLLFAAIGMTITQISMAQKPKIIAYYTGDKNLIDKYDVNELDEIIFSFGHLKNNKFHIENAKDSATIKHLVELKKTHPKLKILLSMGGWSACAPCSEGFSTPNGRESFANSVKEISEYFHSDGIDLDWEYPTIQGFPGHKFQAADKPNFTSLIETLRQTLGNSYQISFAAGGFQSYLDSSVEWKKIMPMVDNVNIMSYDLVNGYSTVTGHHTPLFSTKAKEESVDNAVQYLLKLGIPADKLVIGAAFYTRTWKDVPNIQNGLYQKGLPTDGADFQHYDTKLTTANGWKYYWDKKAQAPYWYNADKKLFASGDDLASVKAKTEYVKKYHLGGIMFWELVLDKPKNGMVQEMYNVINK</sequence>
<dbReference type="Proteomes" id="UP000292424">
    <property type="component" value="Chromosome"/>
</dbReference>
<evidence type="ECO:0000256" key="3">
    <source>
        <dbReference type="ARBA" id="ARBA00023024"/>
    </source>
</evidence>
<dbReference type="SMART" id="SM00636">
    <property type="entry name" value="Glyco_18"/>
    <property type="match status" value="1"/>
</dbReference>
<dbReference type="Gene3D" id="3.10.50.10">
    <property type="match status" value="1"/>
</dbReference>
<proteinExistence type="predicted"/>
<evidence type="ECO:0000259" key="4">
    <source>
        <dbReference type="PROSITE" id="PS51910"/>
    </source>
</evidence>
<dbReference type="SUPFAM" id="SSF51445">
    <property type="entry name" value="(Trans)glycosidases"/>
    <property type="match status" value="1"/>
</dbReference>
<dbReference type="PANTHER" id="PTHR11177:SF317">
    <property type="entry name" value="CHITINASE 12-RELATED"/>
    <property type="match status" value="1"/>
</dbReference>
<dbReference type="CDD" id="cd06548">
    <property type="entry name" value="GH18_chitinase"/>
    <property type="match status" value="1"/>
</dbReference>
<dbReference type="InterPro" id="IPR029070">
    <property type="entry name" value="Chitinase_insertion_sf"/>
</dbReference>
<dbReference type="Pfam" id="PF00704">
    <property type="entry name" value="Glyco_hydro_18"/>
    <property type="match status" value="1"/>
</dbReference>
<dbReference type="GO" id="GO:0008061">
    <property type="term" value="F:chitin binding"/>
    <property type="evidence" value="ECO:0007669"/>
    <property type="project" value="InterPro"/>
</dbReference>